<feature type="region of interest" description="Disordered" evidence="7">
    <location>
        <begin position="398"/>
        <end position="419"/>
    </location>
</feature>
<keyword evidence="3" id="KW-0805">Transcription regulation</keyword>
<keyword evidence="4" id="KW-0238">DNA-binding</keyword>
<dbReference type="OrthoDB" id="673975at2759"/>
<dbReference type="Gene3D" id="4.10.280.10">
    <property type="entry name" value="Helix-loop-helix DNA-binding domain"/>
    <property type="match status" value="1"/>
</dbReference>
<evidence type="ECO:0000256" key="4">
    <source>
        <dbReference type="ARBA" id="ARBA00023125"/>
    </source>
</evidence>
<proteinExistence type="predicted"/>
<keyword evidence="6" id="KW-0539">Nucleus</keyword>
<keyword evidence="9" id="KW-1185">Reference proteome</keyword>
<evidence type="ECO:0000256" key="1">
    <source>
        <dbReference type="ARBA" id="ARBA00004123"/>
    </source>
</evidence>
<evidence type="ECO:0000256" key="2">
    <source>
        <dbReference type="ARBA" id="ARBA00011738"/>
    </source>
</evidence>
<dbReference type="GO" id="GO:0000978">
    <property type="term" value="F:RNA polymerase II cis-regulatory region sequence-specific DNA binding"/>
    <property type="evidence" value="ECO:0000318"/>
    <property type="project" value="GO_Central"/>
</dbReference>
<dbReference type="STRING" id="4097.A0A1S4BNE2"/>
<evidence type="ECO:0000256" key="5">
    <source>
        <dbReference type="ARBA" id="ARBA00023163"/>
    </source>
</evidence>
<feature type="compositionally biased region" description="Basic and acidic residues" evidence="7">
    <location>
        <begin position="310"/>
        <end position="320"/>
    </location>
</feature>
<dbReference type="GeneID" id="107810147"/>
<evidence type="ECO:0000259" key="8">
    <source>
        <dbReference type="PROSITE" id="PS50888"/>
    </source>
</evidence>
<accession>A0A1S4BNE2</accession>
<dbReference type="CDD" id="cd11393">
    <property type="entry name" value="bHLH_AtbHLH_like"/>
    <property type="match status" value="1"/>
</dbReference>
<dbReference type="Proteomes" id="UP000790787">
    <property type="component" value="Chromosome 3"/>
</dbReference>
<feature type="region of interest" description="Disordered" evidence="7">
    <location>
        <begin position="297"/>
        <end position="342"/>
    </location>
</feature>
<dbReference type="KEGG" id="nta:107810147"/>
<dbReference type="GO" id="GO:0005634">
    <property type="term" value="C:nucleus"/>
    <property type="evidence" value="ECO:0000318"/>
    <property type="project" value="GO_Central"/>
</dbReference>
<protein>
    <submittedName>
        <fullName evidence="10">Transcription factor bHLH112</fullName>
    </submittedName>
</protein>
<feature type="region of interest" description="Disordered" evidence="7">
    <location>
        <begin position="205"/>
        <end position="226"/>
    </location>
</feature>
<dbReference type="PaxDb" id="4097-A0A1S4BNE2"/>
<dbReference type="SUPFAM" id="SSF47459">
    <property type="entry name" value="HLH, helix-loop-helix DNA-binding domain"/>
    <property type="match status" value="1"/>
</dbReference>
<evidence type="ECO:0000313" key="10">
    <source>
        <dbReference type="RefSeq" id="XP_016490372.1"/>
    </source>
</evidence>
<dbReference type="RefSeq" id="XP_016490372.1">
    <property type="nucleotide sequence ID" value="XM_016634886.1"/>
</dbReference>
<dbReference type="PANTHER" id="PTHR16223:SF238">
    <property type="entry name" value="TRANSCRIPTION FACTOR BHLH114"/>
    <property type="match status" value="1"/>
</dbReference>
<comment type="subunit">
    <text evidence="2">Homodimer.</text>
</comment>
<dbReference type="GO" id="GO:0046983">
    <property type="term" value="F:protein dimerization activity"/>
    <property type="evidence" value="ECO:0007669"/>
    <property type="project" value="InterPro"/>
</dbReference>
<reference evidence="10" key="2">
    <citation type="submission" date="2025-08" db="UniProtKB">
        <authorList>
            <consortium name="RefSeq"/>
        </authorList>
    </citation>
    <scope>IDENTIFICATION</scope>
    <source>
        <tissue evidence="10">Leaf</tissue>
    </source>
</reference>
<feature type="compositionally biased region" description="Basic and acidic residues" evidence="7">
    <location>
        <begin position="407"/>
        <end position="419"/>
    </location>
</feature>
<dbReference type="AlphaFoldDB" id="A0A1S4BNE2"/>
<sequence>MADEFQAGVCGGNWWNSSRSIFGSSLCAASSIGNNFAWPNNDLLDMKSSCRSNDESGNSDDSVVLQELPKHHQQPHDSTLQMLGIGLSSSSISSTPDWNHTMMHGNERADSSYPTILQEDLNSSLNYRQETGVDCSHELGKNFSTITEDSSNNSYKQVNHQDFTLGMNPITSSTNTDQSTVISSSFPMNSSFSNYPSALLQTLFDNDPPPHQQQPQQQSLFTNNNQPMNFPVSLNYRPNLNDHFSPSLPKFPPLLRPSLPKQTPSSFPFTDPTSLNNMRGNLLPSMHSQLLLQSPTFHEKSSVPNNSAKSDVEGFRESRAKKSGNSEPAFKRPRMETPSPLPTFKVRKEKLGDRITAIQQLVSPFGKTDTASVLHEAIEYIKFLHDQVNVLSTPYLKTGSPPLHQQSADKVKEQEGSKQDLRSRGLCLVPISSTFPVATETTTDFWTPNFGGTFR</sequence>
<dbReference type="InterPro" id="IPR036638">
    <property type="entry name" value="HLH_DNA-bd_sf"/>
</dbReference>
<evidence type="ECO:0000256" key="3">
    <source>
        <dbReference type="ARBA" id="ARBA00023015"/>
    </source>
</evidence>
<comment type="subcellular location">
    <subcellularLocation>
        <location evidence="1">Nucleus</location>
    </subcellularLocation>
</comment>
<feature type="domain" description="BHLH" evidence="8">
    <location>
        <begin position="335"/>
        <end position="384"/>
    </location>
</feature>
<gene>
    <name evidence="10" type="primary">LOC107810147</name>
</gene>
<dbReference type="GO" id="GO:0000981">
    <property type="term" value="F:DNA-binding transcription factor activity, RNA polymerase II-specific"/>
    <property type="evidence" value="ECO:0000318"/>
    <property type="project" value="GO_Central"/>
</dbReference>
<dbReference type="InterPro" id="IPR011598">
    <property type="entry name" value="bHLH_dom"/>
</dbReference>
<dbReference type="PANTHER" id="PTHR16223">
    <property type="entry name" value="TRANSCRIPTION FACTOR BHLH83-RELATED"/>
    <property type="match status" value="1"/>
</dbReference>
<dbReference type="GO" id="GO:0006357">
    <property type="term" value="P:regulation of transcription by RNA polymerase II"/>
    <property type="evidence" value="ECO:0000318"/>
    <property type="project" value="GO_Central"/>
</dbReference>
<evidence type="ECO:0000256" key="7">
    <source>
        <dbReference type="SAM" id="MobiDB-lite"/>
    </source>
</evidence>
<organism evidence="9 10">
    <name type="scientific">Nicotiana tabacum</name>
    <name type="common">Common tobacco</name>
    <dbReference type="NCBI Taxonomy" id="4097"/>
    <lineage>
        <taxon>Eukaryota</taxon>
        <taxon>Viridiplantae</taxon>
        <taxon>Streptophyta</taxon>
        <taxon>Embryophyta</taxon>
        <taxon>Tracheophyta</taxon>
        <taxon>Spermatophyta</taxon>
        <taxon>Magnoliopsida</taxon>
        <taxon>eudicotyledons</taxon>
        <taxon>Gunneridae</taxon>
        <taxon>Pentapetalae</taxon>
        <taxon>asterids</taxon>
        <taxon>lamiids</taxon>
        <taxon>Solanales</taxon>
        <taxon>Solanaceae</taxon>
        <taxon>Nicotianoideae</taxon>
        <taxon>Nicotianeae</taxon>
        <taxon>Nicotiana</taxon>
    </lineage>
</organism>
<feature type="compositionally biased region" description="Polar residues" evidence="7">
    <location>
        <begin position="297"/>
        <end position="309"/>
    </location>
</feature>
<dbReference type="InterPro" id="IPR045843">
    <property type="entry name" value="IND-like"/>
</dbReference>
<name>A0A1S4BNE2_TOBAC</name>
<dbReference type="FunFam" id="4.10.280.10:FF:000032">
    <property type="entry name" value="Transcription factor bHLH123 family"/>
    <property type="match status" value="1"/>
</dbReference>
<dbReference type="OMA" id="MNHPITS"/>
<reference evidence="9" key="1">
    <citation type="journal article" date="2014" name="Nat. Commun.">
        <title>The tobacco genome sequence and its comparison with those of tomato and potato.</title>
        <authorList>
            <person name="Sierro N."/>
            <person name="Battey J.N."/>
            <person name="Ouadi S."/>
            <person name="Bakaher N."/>
            <person name="Bovet L."/>
            <person name="Willig A."/>
            <person name="Goepfert S."/>
            <person name="Peitsch M.C."/>
            <person name="Ivanov N.V."/>
        </authorList>
    </citation>
    <scope>NUCLEOTIDE SEQUENCE [LARGE SCALE GENOMIC DNA]</scope>
</reference>
<keyword evidence="5" id="KW-0804">Transcription</keyword>
<evidence type="ECO:0000313" key="9">
    <source>
        <dbReference type="Proteomes" id="UP000790787"/>
    </source>
</evidence>
<evidence type="ECO:0000256" key="6">
    <source>
        <dbReference type="ARBA" id="ARBA00023242"/>
    </source>
</evidence>
<dbReference type="RefSeq" id="XP_016490372.1">
    <property type="nucleotide sequence ID" value="XM_016634886.2"/>
</dbReference>
<dbReference type="InterPro" id="IPR045239">
    <property type="entry name" value="bHLH95_bHLH"/>
</dbReference>
<dbReference type="PROSITE" id="PS50888">
    <property type="entry name" value="BHLH"/>
    <property type="match status" value="1"/>
</dbReference>